<dbReference type="OrthoDB" id="9787807at2"/>
<gene>
    <name evidence="1" type="ORF">JCM9152_3710</name>
</gene>
<protein>
    <submittedName>
        <fullName evidence="1">Uncharacterized protein</fullName>
    </submittedName>
</protein>
<reference evidence="1" key="1">
    <citation type="journal article" date="2014" name="Genome Announc.">
        <title>Draft Genome Sequences of Three Alkaliphilic Bacillus Strains, Bacillus wakoensis JCM 9140T, Bacillus akibai JCM 9157T, and Bacillus hemicellulosilyticus JCM 9152T.</title>
        <authorList>
            <person name="Yuki M."/>
            <person name="Oshima K."/>
            <person name="Suda W."/>
            <person name="Oshida Y."/>
            <person name="Kitamura K."/>
            <person name="Iida T."/>
            <person name="Hattori M."/>
            <person name="Ohkuma M."/>
        </authorList>
    </citation>
    <scope>NUCLEOTIDE SEQUENCE [LARGE SCALE GENOMIC DNA]</scope>
    <source>
        <strain evidence="1">JCM 9152</strain>
    </source>
</reference>
<proteinExistence type="predicted"/>
<dbReference type="InterPro" id="IPR029063">
    <property type="entry name" value="SAM-dependent_MTases_sf"/>
</dbReference>
<dbReference type="SUPFAM" id="SSF53335">
    <property type="entry name" value="S-adenosyl-L-methionine-dependent methyltransferases"/>
    <property type="match status" value="1"/>
</dbReference>
<organism evidence="1 2">
    <name type="scientific">Halalkalibacter hemicellulosilyticusJCM 9152</name>
    <dbReference type="NCBI Taxonomy" id="1236971"/>
    <lineage>
        <taxon>Bacteria</taxon>
        <taxon>Bacillati</taxon>
        <taxon>Bacillota</taxon>
        <taxon>Bacilli</taxon>
        <taxon>Bacillales</taxon>
        <taxon>Bacillaceae</taxon>
        <taxon>Halalkalibacter</taxon>
    </lineage>
</organism>
<dbReference type="STRING" id="1236971.JCM9152_3710"/>
<dbReference type="AlphaFoldDB" id="W4QKL8"/>
<accession>W4QKL8</accession>
<evidence type="ECO:0000313" key="2">
    <source>
        <dbReference type="Proteomes" id="UP000018895"/>
    </source>
</evidence>
<dbReference type="Gene3D" id="3.40.50.150">
    <property type="entry name" value="Vaccinia Virus protein VP39"/>
    <property type="match status" value="1"/>
</dbReference>
<dbReference type="EMBL" id="BAUU01000031">
    <property type="protein sequence ID" value="GAE32188.1"/>
    <property type="molecule type" value="Genomic_DNA"/>
</dbReference>
<dbReference type="RefSeq" id="WP_052016078.1">
    <property type="nucleotide sequence ID" value="NZ_BAUU01000031.1"/>
</dbReference>
<sequence length="240" mass="27963">MSREELRKAELQKGQYEQIGVAMTCRSYTEYEQMFQVSQTVKGKVLDVAAGASSFTAEALKRGLDAYAVDPQYEKSVNVLQEEGSNELLQAREKLLHAYELFNWETYGSLDKLMKLRERSLTMFLNSYVEFRERYINGQLTLLPFADNQFSLIVCSHFLFLYGKQFTVDFHERSLHELIRICEIGGEIRLYPLVGFDGNVYPHMDELEQRLFELPVTIKRVKVDFQFVKGATHMLVIEKR</sequence>
<evidence type="ECO:0000313" key="1">
    <source>
        <dbReference type="EMBL" id="GAE32188.1"/>
    </source>
</evidence>
<keyword evidence="2" id="KW-1185">Reference proteome</keyword>
<dbReference type="Proteomes" id="UP000018895">
    <property type="component" value="Unassembled WGS sequence"/>
</dbReference>
<name>W4QKL8_9BACI</name>
<comment type="caution">
    <text evidence="1">The sequence shown here is derived from an EMBL/GenBank/DDBJ whole genome shotgun (WGS) entry which is preliminary data.</text>
</comment>